<reference evidence="3 4" key="1">
    <citation type="submission" date="2015-05" db="EMBL/GenBank/DDBJ databases">
        <title>Distinctive expansion of gene families associated with plant cell wall degradation and secondary metabolism in the genomes of grapevine trunk pathogens.</title>
        <authorList>
            <person name="Lawrence D.P."/>
            <person name="Travadon R."/>
            <person name="Rolshausen P.E."/>
            <person name="Baumgartner K."/>
        </authorList>
    </citation>
    <scope>NUCLEOTIDE SEQUENCE [LARGE SCALE GENOMIC DNA]</scope>
    <source>
        <strain evidence="3">UCRPC4</strain>
    </source>
</reference>
<comment type="caution">
    <text evidence="3">The sequence shown here is derived from an EMBL/GenBank/DDBJ whole genome shotgun (WGS) entry which is preliminary data.</text>
</comment>
<dbReference type="Gene3D" id="3.40.140.10">
    <property type="entry name" value="Cytidine Deaminase, domain 2"/>
    <property type="match status" value="1"/>
</dbReference>
<dbReference type="GO" id="GO:0008180">
    <property type="term" value="C:COP9 signalosome"/>
    <property type="evidence" value="ECO:0007669"/>
    <property type="project" value="TreeGrafter"/>
</dbReference>
<dbReference type="AlphaFoldDB" id="A0A0G2DWE6"/>
<dbReference type="PANTHER" id="PTHR10540:SF8">
    <property type="entry name" value="COP9 SIGNALOSOME COMPLEX SUBUNIT 6"/>
    <property type="match status" value="1"/>
</dbReference>
<protein>
    <submittedName>
        <fullName evidence="3">Putative cop9 signalosome subunit 6</fullName>
    </submittedName>
</protein>
<evidence type="ECO:0000313" key="4">
    <source>
        <dbReference type="Proteomes" id="UP000053317"/>
    </source>
</evidence>
<feature type="region of interest" description="Disordered" evidence="2">
    <location>
        <begin position="204"/>
        <end position="238"/>
    </location>
</feature>
<feature type="region of interest" description="Disordered" evidence="2">
    <location>
        <begin position="146"/>
        <end position="178"/>
    </location>
</feature>
<organism evidence="3 4">
    <name type="scientific">Phaeomoniella chlamydospora</name>
    <name type="common">Phaeoacremonium chlamydosporum</name>
    <dbReference type="NCBI Taxonomy" id="158046"/>
    <lineage>
        <taxon>Eukaryota</taxon>
        <taxon>Fungi</taxon>
        <taxon>Dikarya</taxon>
        <taxon>Ascomycota</taxon>
        <taxon>Pezizomycotina</taxon>
        <taxon>Eurotiomycetes</taxon>
        <taxon>Chaetothyriomycetidae</taxon>
        <taxon>Phaeomoniellales</taxon>
        <taxon>Phaeomoniellaceae</taxon>
        <taxon>Phaeomoniella</taxon>
    </lineage>
</organism>
<dbReference type="Proteomes" id="UP000053317">
    <property type="component" value="Unassembled WGS sequence"/>
</dbReference>
<reference evidence="3 4" key="2">
    <citation type="submission" date="2015-05" db="EMBL/GenBank/DDBJ databases">
        <authorList>
            <person name="Morales-Cruz A."/>
            <person name="Amrine K.C."/>
            <person name="Cantu D."/>
        </authorList>
    </citation>
    <scope>NUCLEOTIDE SEQUENCE [LARGE SCALE GENOMIC DNA]</scope>
    <source>
        <strain evidence="3">UCRPC4</strain>
    </source>
</reference>
<name>A0A0G2DWE6_PHACM</name>
<dbReference type="PANTHER" id="PTHR10540">
    <property type="entry name" value="EUKARYOTIC TRANSLATION INITIATION FACTOR 3 SUBUNIT F-RELATED"/>
    <property type="match status" value="1"/>
</dbReference>
<accession>A0A0G2DWE6</accession>
<proteinExistence type="inferred from homology"/>
<feature type="region of interest" description="Disordered" evidence="2">
    <location>
        <begin position="1"/>
        <end position="25"/>
    </location>
</feature>
<evidence type="ECO:0000256" key="1">
    <source>
        <dbReference type="ARBA" id="ARBA00010893"/>
    </source>
</evidence>
<evidence type="ECO:0000313" key="3">
    <source>
        <dbReference type="EMBL" id="KKY15247.1"/>
    </source>
</evidence>
<evidence type="ECO:0000256" key="2">
    <source>
        <dbReference type="SAM" id="MobiDB-lite"/>
    </source>
</evidence>
<dbReference type="EMBL" id="LCWF01000192">
    <property type="protein sequence ID" value="KKY15247.1"/>
    <property type="molecule type" value="Genomic_DNA"/>
</dbReference>
<comment type="similarity">
    <text evidence="1">Belongs to the peptidase M67A family. CSN6 subfamily.</text>
</comment>
<sequence length="424" mass="46168">MLDSVQLKTRSIVDNGGGGGGRQRKRLLNRESEETEFDQARMIILRPHPRDPAPLARNGQNVILHSDWFEERLKQHKDVHKQPSLELVGWFTVAPESGPLPVHLPIHRQILNYNESPVLLAFHPSALATIGSNTTGKLPLTLYETTEDAESTPNNGGKRKDSSAMQLDSDEPEPSPLRFRVLPYTVETEETEMIGVDYVAKGGGNASAIDPSGPGEPSSRKGKQRSHTSEEQNTHDLFPTTLDAKTFLSSEDDDLIANLTTRLNSVRMLQSRLSLLQKFINSLPPSYLSSASEHLTPTSPSPSSLSYLRQISALVTRLSLLTPVPTITPSDDDNSIPPTQAEADLTAQSNDANLTALLSLLGRNIQGANELGRKFSAAESVKQTQKQSGRMMKAAAGMCGAGRFEFMTGGSSGDGMVEPDFEMT</sequence>
<dbReference type="OrthoDB" id="1378at2759"/>
<gene>
    <name evidence="3" type="ORF">UCRPC4_g06403</name>
</gene>
<keyword evidence="4" id="KW-1185">Reference proteome</keyword>